<comment type="subcellular location">
    <subcellularLocation>
        <location evidence="2">Cytoplasm</location>
    </subcellularLocation>
    <subcellularLocation>
        <location evidence="1">Peroxisome</location>
    </subcellularLocation>
</comment>
<reference evidence="10" key="1">
    <citation type="submission" date="2021-02" db="EMBL/GenBank/DDBJ databases">
        <authorList>
            <person name="Nowell W R."/>
        </authorList>
    </citation>
    <scope>NUCLEOTIDE SEQUENCE</scope>
</reference>
<sequence>MTTFKPLVDAECGTTNPLIKLSELYKEDKKLVIQDGINPSLINFSDTNLTINSDTIVDELVNEYHRPIIAPNTFHLESLLKDLHPSDPQYEWTKQFLDSCSTYDLPSSPPQRLTLYEQNYIQSPACFILHPNPIFLDQQPYPIDAEFNNDTVEATNNILSLLQESQFAANTECKTSVNDINVQHDTDTLNKNKRQSDANLSLSNDQTSSSQLSSGQLNNHTGYKFIQPNPFFDYINPYEEGLKHLEVHDIVNAILFFEAAVQNKHDHADAWLCLGITQSENGQDIHAIDALKKCIELDSKNTQAYITLASCYANKMLKKEALNCLHQWLINHNKYSHLLSNHRLHSIRDIEIIFEDLKNLFLQAILLSKNSNTIDSDLQVCLGILFYLYDDYNKATECFNTAILAKPNDALLWNKLGAAIANSGLNEQAVNAYYHALRLSPGFIRARYNLGKSCLNLNAYREAIEHFLIALKQQNNVYLQMSDDIWHTLAIAIDCLKRPDLIEYVRYKNLSKLLHEFEIE</sequence>
<evidence type="ECO:0000256" key="8">
    <source>
        <dbReference type="PROSITE-ProRule" id="PRU00339"/>
    </source>
</evidence>
<dbReference type="SMART" id="SM00028">
    <property type="entry name" value="TPR"/>
    <property type="match status" value="5"/>
</dbReference>
<dbReference type="GO" id="GO:0005778">
    <property type="term" value="C:peroxisomal membrane"/>
    <property type="evidence" value="ECO:0007669"/>
    <property type="project" value="TreeGrafter"/>
</dbReference>
<dbReference type="InterPro" id="IPR011990">
    <property type="entry name" value="TPR-like_helical_dom_sf"/>
</dbReference>
<dbReference type="PANTHER" id="PTHR10130">
    <property type="entry name" value="PEROXISOMAL TARGETING SIGNAL 1 RECEPTOR PEX5"/>
    <property type="match status" value="1"/>
</dbReference>
<proteinExistence type="inferred from homology"/>
<dbReference type="Proteomes" id="UP000663868">
    <property type="component" value="Unassembled WGS sequence"/>
</dbReference>
<dbReference type="Proteomes" id="UP000663860">
    <property type="component" value="Unassembled WGS sequence"/>
</dbReference>
<feature type="repeat" description="TPR" evidence="8">
    <location>
        <begin position="376"/>
        <end position="409"/>
    </location>
</feature>
<evidence type="ECO:0000313" key="10">
    <source>
        <dbReference type="EMBL" id="CAF1345852.1"/>
    </source>
</evidence>
<dbReference type="GO" id="GO:0005829">
    <property type="term" value="C:cytosol"/>
    <property type="evidence" value="ECO:0007669"/>
    <property type="project" value="TreeGrafter"/>
</dbReference>
<evidence type="ECO:0000256" key="1">
    <source>
        <dbReference type="ARBA" id="ARBA00004275"/>
    </source>
</evidence>
<dbReference type="Pfam" id="PF13181">
    <property type="entry name" value="TPR_8"/>
    <property type="match status" value="1"/>
</dbReference>
<evidence type="ECO:0000256" key="9">
    <source>
        <dbReference type="SAM" id="MobiDB-lite"/>
    </source>
</evidence>
<evidence type="ECO:0000256" key="3">
    <source>
        <dbReference type="ARBA" id="ARBA00005348"/>
    </source>
</evidence>
<protein>
    <recommendedName>
        <fullName evidence="13">Peroxin-5</fullName>
    </recommendedName>
</protein>
<name>A0A815GWF8_9BILA</name>
<keyword evidence="4" id="KW-0963">Cytoplasm</keyword>
<evidence type="ECO:0008006" key="13">
    <source>
        <dbReference type="Google" id="ProtNLM"/>
    </source>
</evidence>
<accession>A0A815GWF8</accession>
<evidence type="ECO:0000256" key="6">
    <source>
        <dbReference type="ARBA" id="ARBA00022803"/>
    </source>
</evidence>
<evidence type="ECO:0000313" key="11">
    <source>
        <dbReference type="EMBL" id="CAF3782863.1"/>
    </source>
</evidence>
<comment type="similarity">
    <text evidence="3">Belongs to the peroxisomal targeting signal receptor family.</text>
</comment>
<dbReference type="EMBL" id="CAJNOE010000850">
    <property type="protein sequence ID" value="CAF1345852.1"/>
    <property type="molecule type" value="Genomic_DNA"/>
</dbReference>
<evidence type="ECO:0000256" key="5">
    <source>
        <dbReference type="ARBA" id="ARBA00022737"/>
    </source>
</evidence>
<dbReference type="Gene3D" id="1.25.40.10">
    <property type="entry name" value="Tetratricopeptide repeat domain"/>
    <property type="match status" value="1"/>
</dbReference>
<dbReference type="GO" id="GO:0005052">
    <property type="term" value="F:peroxisome matrix targeting signal-1 binding"/>
    <property type="evidence" value="ECO:0007669"/>
    <property type="project" value="TreeGrafter"/>
</dbReference>
<evidence type="ECO:0000256" key="4">
    <source>
        <dbReference type="ARBA" id="ARBA00022490"/>
    </source>
</evidence>
<evidence type="ECO:0000256" key="7">
    <source>
        <dbReference type="ARBA" id="ARBA00023140"/>
    </source>
</evidence>
<evidence type="ECO:0000256" key="2">
    <source>
        <dbReference type="ARBA" id="ARBA00004496"/>
    </source>
</evidence>
<dbReference type="EMBL" id="CAJOBB010000951">
    <property type="protein sequence ID" value="CAF3782863.1"/>
    <property type="molecule type" value="Genomic_DNA"/>
</dbReference>
<keyword evidence="5" id="KW-0677">Repeat</keyword>
<dbReference type="InterPro" id="IPR024111">
    <property type="entry name" value="PEX5/PEX5L"/>
</dbReference>
<dbReference type="PANTHER" id="PTHR10130:SF0">
    <property type="entry name" value="GH08708P"/>
    <property type="match status" value="1"/>
</dbReference>
<dbReference type="GO" id="GO:0016560">
    <property type="term" value="P:protein import into peroxisome matrix, docking"/>
    <property type="evidence" value="ECO:0007669"/>
    <property type="project" value="TreeGrafter"/>
</dbReference>
<organism evidence="10 12">
    <name type="scientific">Adineta steineri</name>
    <dbReference type="NCBI Taxonomy" id="433720"/>
    <lineage>
        <taxon>Eukaryota</taxon>
        <taxon>Metazoa</taxon>
        <taxon>Spiralia</taxon>
        <taxon>Gnathifera</taxon>
        <taxon>Rotifera</taxon>
        <taxon>Eurotatoria</taxon>
        <taxon>Bdelloidea</taxon>
        <taxon>Adinetida</taxon>
        <taxon>Adinetidae</taxon>
        <taxon>Adineta</taxon>
    </lineage>
</organism>
<dbReference type="InterPro" id="IPR019734">
    <property type="entry name" value="TPR_rpt"/>
</dbReference>
<feature type="repeat" description="TPR" evidence="8">
    <location>
        <begin position="268"/>
        <end position="301"/>
    </location>
</feature>
<feature type="compositionally biased region" description="Low complexity" evidence="9">
    <location>
        <begin position="199"/>
        <end position="215"/>
    </location>
</feature>
<evidence type="ECO:0000313" key="12">
    <source>
        <dbReference type="Proteomes" id="UP000663860"/>
    </source>
</evidence>
<feature type="compositionally biased region" description="Basic and acidic residues" evidence="9">
    <location>
        <begin position="187"/>
        <end position="196"/>
    </location>
</feature>
<keyword evidence="6 8" id="KW-0802">TPR repeat</keyword>
<gene>
    <name evidence="10" type="ORF">IZO911_LOCUS36493</name>
    <name evidence="11" type="ORF">KXQ929_LOCUS16014</name>
</gene>
<dbReference type="PROSITE" id="PS50005">
    <property type="entry name" value="TPR"/>
    <property type="match status" value="3"/>
</dbReference>
<comment type="caution">
    <text evidence="10">The sequence shown here is derived from an EMBL/GenBank/DDBJ whole genome shotgun (WGS) entry which is preliminary data.</text>
</comment>
<feature type="region of interest" description="Disordered" evidence="9">
    <location>
        <begin position="187"/>
        <end position="215"/>
    </location>
</feature>
<keyword evidence="7" id="KW-0576">Peroxisome</keyword>
<dbReference type="AlphaFoldDB" id="A0A815GWF8"/>
<feature type="repeat" description="TPR" evidence="8">
    <location>
        <begin position="410"/>
        <end position="443"/>
    </location>
</feature>
<dbReference type="SUPFAM" id="SSF48452">
    <property type="entry name" value="TPR-like"/>
    <property type="match status" value="1"/>
</dbReference>